<dbReference type="PROSITE" id="PS00197">
    <property type="entry name" value="2FE2S_FER_1"/>
    <property type="match status" value="1"/>
</dbReference>
<dbReference type="SUPFAM" id="SSF52343">
    <property type="entry name" value="Ferredoxin reductase-like, C-terminal NADP-linked domain"/>
    <property type="match status" value="1"/>
</dbReference>
<dbReference type="Gene3D" id="2.40.30.10">
    <property type="entry name" value="Translation factors"/>
    <property type="match status" value="1"/>
</dbReference>
<dbReference type="CDD" id="cd06185">
    <property type="entry name" value="PDR_like"/>
    <property type="match status" value="1"/>
</dbReference>
<dbReference type="InterPro" id="IPR039261">
    <property type="entry name" value="FNR_nucleotide-bd"/>
</dbReference>
<dbReference type="Proteomes" id="UP000295132">
    <property type="component" value="Unassembled WGS sequence"/>
</dbReference>
<dbReference type="PANTHER" id="PTHR30212:SF2">
    <property type="entry name" value="PROTEIN YIIM"/>
    <property type="match status" value="1"/>
</dbReference>
<sequence>MRAFGNIEVYVGNIVQETNFVKRFHLYPVDQESLPSFTGGSHIATYVKNGDELIERNYSLVSHPTDRTQYAIAIRKDDHSRGGSVYWHDQIKLGDRLEISWPKNHFPLAFQAAKHHVFYAAGIGITPFMTMMEDLTTEGKSFELHYAARTKEECAFYDDLNAKYPGKCHFYFSRTENPKKLTPVTMADNRIGSHVYFCGPVSMVKEFREAAESYGYPSHSIHFELFASADEGPKNPFVVKFPNSKRTVDVSEEETLLDALIKAGVQAPYSCKVGGCGSCEVEVVEGDVDHRDHFYSDEERKSKKVILTCCSRAKESEKELILNL</sequence>
<gene>
    <name evidence="3" type="ORF">E2K98_20885</name>
</gene>
<feature type="domain" description="FAD-binding FR-type" evidence="2">
    <location>
        <begin position="4"/>
        <end position="109"/>
    </location>
</feature>
<dbReference type="InterPro" id="IPR052353">
    <property type="entry name" value="Benzoxazolinone_Detox_Enz"/>
</dbReference>
<dbReference type="InterPro" id="IPR012675">
    <property type="entry name" value="Beta-grasp_dom_sf"/>
</dbReference>
<dbReference type="InterPro" id="IPR001041">
    <property type="entry name" value="2Fe-2S_ferredoxin-type"/>
</dbReference>
<comment type="caution">
    <text evidence="3">The sequence shown here is derived from an EMBL/GenBank/DDBJ whole genome shotgun (WGS) entry which is preliminary data.</text>
</comment>
<evidence type="ECO:0000259" key="1">
    <source>
        <dbReference type="PROSITE" id="PS51085"/>
    </source>
</evidence>
<name>A0A4R5VM21_9BACI</name>
<dbReference type="PROSITE" id="PS51384">
    <property type="entry name" value="FAD_FR"/>
    <property type="match status" value="1"/>
</dbReference>
<dbReference type="Gene3D" id="3.10.20.30">
    <property type="match status" value="1"/>
</dbReference>
<feature type="domain" description="2Fe-2S ferredoxin-type" evidence="1">
    <location>
        <begin position="237"/>
        <end position="324"/>
    </location>
</feature>
<dbReference type="InterPro" id="IPR017927">
    <property type="entry name" value="FAD-bd_FR_type"/>
</dbReference>
<protein>
    <submittedName>
        <fullName evidence="3">Oxidoreductase</fullName>
    </submittedName>
</protein>
<dbReference type="AlphaFoldDB" id="A0A4R5VM21"/>
<dbReference type="InterPro" id="IPR006058">
    <property type="entry name" value="2Fe2S_fd_BS"/>
</dbReference>
<reference evidence="3 4" key="1">
    <citation type="submission" date="2019-03" db="EMBL/GenBank/DDBJ databases">
        <title>Bacillus niacini sp. nov. a Nicotinate-Metabolizing Mesophile Isolated from Soil.</title>
        <authorList>
            <person name="Zhang G."/>
        </authorList>
    </citation>
    <scope>NUCLEOTIDE SEQUENCE [LARGE SCALE GENOMIC DNA]</scope>
    <source>
        <strain evidence="3 4">WN066</strain>
    </source>
</reference>
<proteinExistence type="predicted"/>
<dbReference type="GO" id="GO:0016491">
    <property type="term" value="F:oxidoreductase activity"/>
    <property type="evidence" value="ECO:0007669"/>
    <property type="project" value="InterPro"/>
</dbReference>
<accession>A0A4R5VM21</accession>
<dbReference type="InterPro" id="IPR036010">
    <property type="entry name" value="2Fe-2S_ferredoxin-like_sf"/>
</dbReference>
<evidence type="ECO:0000313" key="3">
    <source>
        <dbReference type="EMBL" id="TDK59153.1"/>
    </source>
</evidence>
<dbReference type="GO" id="GO:0051537">
    <property type="term" value="F:2 iron, 2 sulfur cluster binding"/>
    <property type="evidence" value="ECO:0007669"/>
    <property type="project" value="InterPro"/>
</dbReference>
<evidence type="ECO:0000313" key="4">
    <source>
        <dbReference type="Proteomes" id="UP000295132"/>
    </source>
</evidence>
<dbReference type="InterPro" id="IPR017938">
    <property type="entry name" value="Riboflavin_synthase-like_b-brl"/>
</dbReference>
<dbReference type="RefSeq" id="WP_133337547.1">
    <property type="nucleotide sequence ID" value="NZ_SMYO01000010.1"/>
</dbReference>
<dbReference type="Pfam" id="PF00111">
    <property type="entry name" value="Fer2"/>
    <property type="match status" value="1"/>
</dbReference>
<dbReference type="InterPro" id="IPR001433">
    <property type="entry name" value="OxRdtase_FAD/NAD-bd"/>
</dbReference>
<dbReference type="SUPFAM" id="SSF63380">
    <property type="entry name" value="Riboflavin synthase domain-like"/>
    <property type="match status" value="1"/>
</dbReference>
<dbReference type="EMBL" id="SMYO01000010">
    <property type="protein sequence ID" value="TDK59153.1"/>
    <property type="molecule type" value="Genomic_DNA"/>
</dbReference>
<dbReference type="Pfam" id="PF00175">
    <property type="entry name" value="NAD_binding_1"/>
    <property type="match status" value="1"/>
</dbReference>
<dbReference type="PROSITE" id="PS51085">
    <property type="entry name" value="2FE2S_FER_2"/>
    <property type="match status" value="1"/>
</dbReference>
<dbReference type="PRINTS" id="PR00409">
    <property type="entry name" value="PHDIOXRDTASE"/>
</dbReference>
<dbReference type="SUPFAM" id="SSF54292">
    <property type="entry name" value="2Fe-2S ferredoxin-like"/>
    <property type="match status" value="1"/>
</dbReference>
<dbReference type="PANTHER" id="PTHR30212">
    <property type="entry name" value="PROTEIN YIIM"/>
    <property type="match status" value="1"/>
</dbReference>
<organism evidence="3 4">
    <name type="scientific">Bacillus salipaludis</name>
    <dbReference type="NCBI Taxonomy" id="2547811"/>
    <lineage>
        <taxon>Bacteria</taxon>
        <taxon>Bacillati</taxon>
        <taxon>Bacillota</taxon>
        <taxon>Bacilli</taxon>
        <taxon>Bacillales</taxon>
        <taxon>Bacillaceae</taxon>
        <taxon>Bacillus</taxon>
    </lineage>
</organism>
<dbReference type="CDD" id="cd00207">
    <property type="entry name" value="fer2"/>
    <property type="match status" value="1"/>
</dbReference>
<evidence type="ECO:0000259" key="2">
    <source>
        <dbReference type="PROSITE" id="PS51384"/>
    </source>
</evidence>
<dbReference type="Gene3D" id="3.40.50.80">
    <property type="entry name" value="Nucleotide-binding domain of ferredoxin-NADP reductase (FNR) module"/>
    <property type="match status" value="1"/>
</dbReference>